<dbReference type="Proteomes" id="UP000014760">
    <property type="component" value="Unassembled WGS sequence"/>
</dbReference>
<sequence length="154" mass="17100">DYALENVFNADETGVFFRALPNRSLVRKEDPREGIKTAKERVTAFLACPATGEKLTPLVIGTSCQPPLARGFLPVDYKANSNAWMTKDIFKDWVGRINAKMRRQGRSILLFVDNCSAHPPMQLSNVEVTFFPPNTTAHLQPCDDGIIAALKSGY</sequence>
<dbReference type="EMBL" id="AMQN01011369">
    <property type="status" value="NOT_ANNOTATED_CDS"/>
    <property type="molecule type" value="Genomic_DNA"/>
</dbReference>
<dbReference type="OrthoDB" id="9909311at2759"/>
<dbReference type="HOGENOM" id="CLU_018294_2_3_1"/>
<feature type="domain" description="DDE-1" evidence="1">
    <location>
        <begin position="39"/>
        <end position="154"/>
    </location>
</feature>
<keyword evidence="4" id="KW-1185">Reference proteome</keyword>
<gene>
    <name evidence="2" type="ORF">CAPTEDRAFT_47838</name>
</gene>
<dbReference type="InterPro" id="IPR050863">
    <property type="entry name" value="CenT-Element_Derived"/>
</dbReference>
<dbReference type="OMA" id="SEIMEAW"/>
<dbReference type="STRING" id="283909.R7TRU0"/>
<protein>
    <recommendedName>
        <fullName evidence="1">DDE-1 domain-containing protein</fullName>
    </recommendedName>
</protein>
<dbReference type="EMBL" id="KB308855">
    <property type="protein sequence ID" value="ELT96339.1"/>
    <property type="molecule type" value="Genomic_DNA"/>
</dbReference>
<dbReference type="EnsemblMetazoa" id="CapteT47838">
    <property type="protein sequence ID" value="CapteP47838"/>
    <property type="gene ID" value="CapteG47838"/>
</dbReference>
<proteinExistence type="predicted"/>
<dbReference type="PANTHER" id="PTHR19303:SF73">
    <property type="entry name" value="PROTEIN PDC2"/>
    <property type="match status" value="1"/>
</dbReference>
<dbReference type="AlphaFoldDB" id="R7TRU0"/>
<dbReference type="PANTHER" id="PTHR19303">
    <property type="entry name" value="TRANSPOSON"/>
    <property type="match status" value="1"/>
</dbReference>
<evidence type="ECO:0000313" key="4">
    <source>
        <dbReference type="Proteomes" id="UP000014760"/>
    </source>
</evidence>
<dbReference type="InterPro" id="IPR004875">
    <property type="entry name" value="DDE_SF_endonuclease_dom"/>
</dbReference>
<evidence type="ECO:0000259" key="1">
    <source>
        <dbReference type="Pfam" id="PF03184"/>
    </source>
</evidence>
<reference evidence="4" key="1">
    <citation type="submission" date="2012-12" db="EMBL/GenBank/DDBJ databases">
        <authorList>
            <person name="Hellsten U."/>
            <person name="Grimwood J."/>
            <person name="Chapman J.A."/>
            <person name="Shapiro H."/>
            <person name="Aerts A."/>
            <person name="Otillar R.P."/>
            <person name="Terry A.Y."/>
            <person name="Boore J.L."/>
            <person name="Simakov O."/>
            <person name="Marletaz F."/>
            <person name="Cho S.-J."/>
            <person name="Edsinger-Gonzales E."/>
            <person name="Havlak P."/>
            <person name="Kuo D.-H."/>
            <person name="Larsson T."/>
            <person name="Lv J."/>
            <person name="Arendt D."/>
            <person name="Savage R."/>
            <person name="Osoegawa K."/>
            <person name="de Jong P."/>
            <person name="Lindberg D.R."/>
            <person name="Seaver E.C."/>
            <person name="Weisblat D.A."/>
            <person name="Putnam N.H."/>
            <person name="Grigoriev I.V."/>
            <person name="Rokhsar D.S."/>
        </authorList>
    </citation>
    <scope>NUCLEOTIDE SEQUENCE</scope>
    <source>
        <strain evidence="4">I ESC-2004</strain>
    </source>
</reference>
<evidence type="ECO:0000313" key="3">
    <source>
        <dbReference type="EnsemblMetazoa" id="CapteP47838"/>
    </source>
</evidence>
<dbReference type="GO" id="GO:0005634">
    <property type="term" value="C:nucleus"/>
    <property type="evidence" value="ECO:0007669"/>
    <property type="project" value="TreeGrafter"/>
</dbReference>
<reference evidence="2 4" key="2">
    <citation type="journal article" date="2013" name="Nature">
        <title>Insights into bilaterian evolution from three spiralian genomes.</title>
        <authorList>
            <person name="Simakov O."/>
            <person name="Marletaz F."/>
            <person name="Cho S.J."/>
            <person name="Edsinger-Gonzales E."/>
            <person name="Havlak P."/>
            <person name="Hellsten U."/>
            <person name="Kuo D.H."/>
            <person name="Larsson T."/>
            <person name="Lv J."/>
            <person name="Arendt D."/>
            <person name="Savage R."/>
            <person name="Osoegawa K."/>
            <person name="de Jong P."/>
            <person name="Grimwood J."/>
            <person name="Chapman J.A."/>
            <person name="Shapiro H."/>
            <person name="Aerts A."/>
            <person name="Otillar R.P."/>
            <person name="Terry A.Y."/>
            <person name="Boore J.L."/>
            <person name="Grigoriev I.V."/>
            <person name="Lindberg D.R."/>
            <person name="Seaver E.C."/>
            <person name="Weisblat D.A."/>
            <person name="Putnam N.H."/>
            <person name="Rokhsar D.S."/>
        </authorList>
    </citation>
    <scope>NUCLEOTIDE SEQUENCE</scope>
    <source>
        <strain evidence="2 4">I ESC-2004</strain>
    </source>
</reference>
<organism evidence="2">
    <name type="scientific">Capitella teleta</name>
    <name type="common">Polychaete worm</name>
    <dbReference type="NCBI Taxonomy" id="283909"/>
    <lineage>
        <taxon>Eukaryota</taxon>
        <taxon>Metazoa</taxon>
        <taxon>Spiralia</taxon>
        <taxon>Lophotrochozoa</taxon>
        <taxon>Annelida</taxon>
        <taxon>Polychaeta</taxon>
        <taxon>Sedentaria</taxon>
        <taxon>Scolecida</taxon>
        <taxon>Capitellidae</taxon>
        <taxon>Capitella</taxon>
    </lineage>
</organism>
<accession>R7TRU0</accession>
<evidence type="ECO:0000313" key="2">
    <source>
        <dbReference type="EMBL" id="ELT96339.1"/>
    </source>
</evidence>
<feature type="non-terminal residue" evidence="2">
    <location>
        <position position="1"/>
    </location>
</feature>
<name>R7TRU0_CAPTE</name>
<reference evidence="3" key="3">
    <citation type="submission" date="2015-06" db="UniProtKB">
        <authorList>
            <consortium name="EnsemblMetazoa"/>
        </authorList>
    </citation>
    <scope>IDENTIFICATION</scope>
</reference>
<dbReference type="Pfam" id="PF03184">
    <property type="entry name" value="DDE_1"/>
    <property type="match status" value="1"/>
</dbReference>
<dbReference type="GO" id="GO:0003677">
    <property type="term" value="F:DNA binding"/>
    <property type="evidence" value="ECO:0007669"/>
    <property type="project" value="TreeGrafter"/>
</dbReference>
<feature type="non-terminal residue" evidence="2">
    <location>
        <position position="154"/>
    </location>
</feature>